<keyword evidence="2" id="KW-1185">Reference proteome</keyword>
<reference evidence="1 2" key="1">
    <citation type="submission" date="2023-10" db="EMBL/GenBank/DDBJ databases">
        <title>Virgibacillus halophilus 5B73C genome.</title>
        <authorList>
            <person name="Miliotis G."/>
            <person name="Sengupta P."/>
            <person name="Hameed A."/>
            <person name="Chuvochina M."/>
            <person name="Mcdonagh F."/>
            <person name="Simpson A.C."/>
            <person name="Singh N.K."/>
            <person name="Rekha P.D."/>
            <person name="Raman K."/>
            <person name="Hugenholtz P."/>
            <person name="Venkateswaran K."/>
        </authorList>
    </citation>
    <scope>NUCLEOTIDE SEQUENCE [LARGE SCALE GENOMIC DNA]</scope>
    <source>
        <strain evidence="1 2">5B73C</strain>
    </source>
</reference>
<evidence type="ECO:0000313" key="1">
    <source>
        <dbReference type="EMBL" id="MDY0395978.1"/>
    </source>
</evidence>
<proteinExistence type="predicted"/>
<dbReference type="EMBL" id="JAWDIP010000004">
    <property type="protein sequence ID" value="MDY0395978.1"/>
    <property type="molecule type" value="Genomic_DNA"/>
</dbReference>
<dbReference type="PANTHER" id="PTHR40056:SF1">
    <property type="entry name" value="DUF1836 DOMAIN-CONTAINING PROTEIN"/>
    <property type="match status" value="1"/>
</dbReference>
<dbReference type="RefSeq" id="WP_390352391.1">
    <property type="nucleotide sequence ID" value="NZ_JBHUIZ010000003.1"/>
</dbReference>
<dbReference type="Proteomes" id="UP001281447">
    <property type="component" value="Unassembled WGS sequence"/>
</dbReference>
<dbReference type="Pfam" id="PF08876">
    <property type="entry name" value="DUF1836"/>
    <property type="match status" value="1"/>
</dbReference>
<dbReference type="InterPro" id="IPR014975">
    <property type="entry name" value="DUF1836"/>
</dbReference>
<comment type="caution">
    <text evidence="1">The sequence shown here is derived from an EMBL/GenBank/DDBJ whole genome shotgun (WGS) entry which is preliminary data.</text>
</comment>
<organism evidence="1 2">
    <name type="scientific">Tigheibacillus halophilus</name>
    <dbReference type="NCBI Taxonomy" id="361280"/>
    <lineage>
        <taxon>Bacteria</taxon>
        <taxon>Bacillati</taxon>
        <taxon>Bacillota</taxon>
        <taxon>Bacilli</taxon>
        <taxon>Bacillales</taxon>
        <taxon>Bacillaceae</taxon>
        <taxon>Tigheibacillus</taxon>
    </lineage>
</organism>
<name>A0ABU5C9H6_9BACI</name>
<gene>
    <name evidence="1" type="ORF">RWE15_18355</name>
</gene>
<protein>
    <submittedName>
        <fullName evidence="1">DUF1836 domain-containing protein</fullName>
    </submittedName>
</protein>
<dbReference type="PANTHER" id="PTHR40056">
    <property type="entry name" value="HYPOTHETICAL CYTOSOLIC PROTEIN"/>
    <property type="match status" value="1"/>
</dbReference>
<evidence type="ECO:0000313" key="2">
    <source>
        <dbReference type="Proteomes" id="UP001281447"/>
    </source>
</evidence>
<sequence>MKKDASQLLEEMNLDHYLSLEDIPDIDLYMDQVIQLFEKKFAGSKRNDEEKILTKTMINNYAKGKLFFPIQNKRYTKEHLILISLIYQLKSVLSISDIKDLLGPLNQKVFEDGLDLDQLYETFLHMREKDAFGTKKSMQENVEILDSMLKESDAADKDDMHRLLLITSFANISNFYKRAAEKLIDDMNETKEQDTSK</sequence>
<accession>A0ABU5C9H6</accession>